<evidence type="ECO:0000313" key="2">
    <source>
        <dbReference type="Proteomes" id="UP000028487"/>
    </source>
</evidence>
<dbReference type="SMART" id="SM01133">
    <property type="entry name" value="DeoC"/>
    <property type="match status" value="1"/>
</dbReference>
<sequence length="264" mass="29223">MNTGITHRWSKFVSKKNGRSLIIPIDHGLTSGPMVGINNFSAVESWIKNSHIDGIVVHPGFLHHLVKQNLLLGTAVCLQINGNSHLAQDASFKPLLSNADLAMQLGADAISLDLPFSQYNTAQSLTQLGQVMQHTIPRGMPVLVMFSLIESDLSDKEYVTRHRKYIRTFSEMGVTALKLRRPARPELLFEITDSLTQDINLLFAGGERSSDDEIVDFTSVIMAAKAQGLCIGRNVFQSENPAQLLNRLQQVLSTQEDRVLDGVF</sequence>
<dbReference type="EC" id="4.1.2.13" evidence="1"/>
<proteinExistence type="predicted"/>
<reference evidence="1" key="1">
    <citation type="submission" date="2013-07" db="EMBL/GenBank/DDBJ databases">
        <title>Sub-species coevolution in mutualistic symbiosis.</title>
        <authorList>
            <person name="Murfin K."/>
            <person name="Klassen J."/>
            <person name="Lee M."/>
            <person name="Forst S."/>
            <person name="Stock P."/>
            <person name="Goodrich-Blair H."/>
        </authorList>
    </citation>
    <scope>NUCLEOTIDE SEQUENCE [LARGE SCALE GENOMIC DNA]</scope>
    <source>
        <strain evidence="1">Feltiae Moldova</strain>
    </source>
</reference>
<dbReference type="RefSeq" id="WP_038224069.1">
    <property type="nucleotide sequence ID" value="NZ_CAWLWD010000175.1"/>
</dbReference>
<evidence type="ECO:0000313" key="1">
    <source>
        <dbReference type="EMBL" id="CDH01348.1"/>
    </source>
</evidence>
<dbReference type="AlphaFoldDB" id="A0A077NS65"/>
<dbReference type="Pfam" id="PF01791">
    <property type="entry name" value="DeoC"/>
    <property type="match status" value="1"/>
</dbReference>
<dbReference type="SUPFAM" id="SSF51569">
    <property type="entry name" value="Aldolase"/>
    <property type="match status" value="1"/>
</dbReference>
<dbReference type="InterPro" id="IPR002915">
    <property type="entry name" value="DeoC/FbaB/LacD_aldolase"/>
</dbReference>
<dbReference type="InterPro" id="IPR050456">
    <property type="entry name" value="DeoC/FbaB_aldolase"/>
</dbReference>
<dbReference type="EMBL" id="CBSV010000120">
    <property type="protein sequence ID" value="CDH01348.1"/>
    <property type="molecule type" value="Genomic_DNA"/>
</dbReference>
<name>A0A077NS65_XENBV</name>
<gene>
    <name evidence="1" type="ORF">XBFM1_2060015</name>
</gene>
<organism evidence="1 2">
    <name type="scientific">Xenorhabdus bovienii str. feltiae Moldova</name>
    <dbReference type="NCBI Taxonomy" id="1398200"/>
    <lineage>
        <taxon>Bacteria</taxon>
        <taxon>Pseudomonadati</taxon>
        <taxon>Pseudomonadota</taxon>
        <taxon>Gammaproteobacteria</taxon>
        <taxon>Enterobacterales</taxon>
        <taxon>Morganellaceae</taxon>
        <taxon>Xenorhabdus</taxon>
    </lineage>
</organism>
<dbReference type="PANTHER" id="PTHR47916:SF1">
    <property type="entry name" value="3-HYDROXY-5-PHOSPHONOOXYPENTANE-2,4-DIONE THIOLASE"/>
    <property type="match status" value="1"/>
</dbReference>
<dbReference type="Gene3D" id="3.20.20.70">
    <property type="entry name" value="Aldolase class I"/>
    <property type="match status" value="1"/>
</dbReference>
<protein>
    <submittedName>
        <fullName evidence="1">Putative Phospho-2-dehydro-3-deoxyheptonate aldolase</fullName>
        <ecNumber evidence="1">4.1.2.13</ecNumber>
        <ecNumber evidence="1">4.2.1.-</ecNumber>
    </submittedName>
</protein>
<accession>A0A077NS65</accession>
<dbReference type="HOGENOM" id="CLU_057069_2_0_6"/>
<dbReference type="Proteomes" id="UP000028487">
    <property type="component" value="Unassembled WGS sequence"/>
</dbReference>
<dbReference type="GO" id="GO:0004332">
    <property type="term" value="F:fructose-bisphosphate aldolase activity"/>
    <property type="evidence" value="ECO:0007669"/>
    <property type="project" value="UniProtKB-EC"/>
</dbReference>
<dbReference type="InterPro" id="IPR013785">
    <property type="entry name" value="Aldolase_TIM"/>
</dbReference>
<comment type="caution">
    <text evidence="1">The sequence shown here is derived from an EMBL/GenBank/DDBJ whole genome shotgun (WGS) entry which is preliminary data.</text>
</comment>
<keyword evidence="1" id="KW-0456">Lyase</keyword>
<dbReference type="PANTHER" id="PTHR47916">
    <property type="entry name" value="FRUCTOSE-BISPHOSPHATE ALDOLASE CLASS 1"/>
    <property type="match status" value="1"/>
</dbReference>
<dbReference type="EC" id="4.2.1.-" evidence="1"/>